<dbReference type="Proteomes" id="UP000646911">
    <property type="component" value="Unassembled WGS sequence"/>
</dbReference>
<dbReference type="InterPro" id="IPR052028">
    <property type="entry name" value="HipA_Ser/Thr_kinase"/>
</dbReference>
<evidence type="ECO:0000256" key="2">
    <source>
        <dbReference type="ARBA" id="ARBA00022679"/>
    </source>
</evidence>
<dbReference type="Pfam" id="PF07804">
    <property type="entry name" value="HipA_C"/>
    <property type="match status" value="1"/>
</dbReference>
<evidence type="ECO:0000256" key="1">
    <source>
        <dbReference type="ARBA" id="ARBA00010164"/>
    </source>
</evidence>
<evidence type="ECO:0000259" key="4">
    <source>
        <dbReference type="Pfam" id="PF07804"/>
    </source>
</evidence>
<proteinExistence type="inferred from homology"/>
<sequence>MEKLTIEIWVGNQWHECCVIEIDNAYQGGFSSSTLSYDTDFVFDGQNSPVSLRFPVNLNEVKLAHWPSFLFDLIPQGKGRHYLLGELKLADGPAADWPLICAGAFNPIGRLRVKEALAFYKKHSNKSNAVTPLNGFNMQDILERKDDFIEHLYIHGMLSAGTSGVQGVAPKFMLTLGKDNLWYADGAIEDDYTQKHYLIKLPRGRDSSDIKILRNEAAFIRTANALGLFVEEIPQLHEDMLFIPRFDRKVTQSGVERLHQESAASLVGQIGFDQRPSQNELLAALRLYVTDKTATTIEFIKRDILNLAMGNTDNHARNTAVQIVDGVIQLSPLFDFAPMNLDKEGIARALRWKNKDKNNVELNNWVDVLASLDLEKHELAVITDALYLFGQSIEGLPDIMAQQGVDSDIIENRYYAIQTQIKQLRELKVGGSYG</sequence>
<name>A0ABR6ZHI0_9BURK</name>
<reference evidence="5 6" key="1">
    <citation type="submission" date="2020-08" db="EMBL/GenBank/DDBJ databases">
        <title>Novel species isolated from subtropical streams in China.</title>
        <authorList>
            <person name="Lu H."/>
        </authorList>
    </citation>
    <scope>NUCLEOTIDE SEQUENCE [LARGE SCALE GENOMIC DNA]</scope>
    <source>
        <strain evidence="5 6">NL8W</strain>
    </source>
</reference>
<dbReference type="PIRSF" id="PIRSF028135">
    <property type="entry name" value="UCP028135_HipA-like"/>
    <property type="match status" value="1"/>
</dbReference>
<dbReference type="EMBL" id="JACOFX010000025">
    <property type="protein sequence ID" value="MBC3911183.1"/>
    <property type="molecule type" value="Genomic_DNA"/>
</dbReference>
<dbReference type="InterPro" id="IPR016869">
    <property type="entry name" value="UCP028135_HipA-like"/>
</dbReference>
<evidence type="ECO:0000313" key="6">
    <source>
        <dbReference type="Proteomes" id="UP000646911"/>
    </source>
</evidence>
<feature type="domain" description="HipA-like C-terminal" evidence="4">
    <location>
        <begin position="165"/>
        <end position="379"/>
    </location>
</feature>
<protein>
    <submittedName>
        <fullName evidence="5">HipA domain-containing protein</fullName>
    </submittedName>
</protein>
<dbReference type="InterPro" id="IPR012893">
    <property type="entry name" value="HipA-like_C"/>
</dbReference>
<organism evidence="5 6">
    <name type="scientific">Undibacterium umbellatum</name>
    <dbReference type="NCBI Taxonomy" id="2762300"/>
    <lineage>
        <taxon>Bacteria</taxon>
        <taxon>Pseudomonadati</taxon>
        <taxon>Pseudomonadota</taxon>
        <taxon>Betaproteobacteria</taxon>
        <taxon>Burkholderiales</taxon>
        <taxon>Oxalobacteraceae</taxon>
        <taxon>Undibacterium</taxon>
    </lineage>
</organism>
<accession>A0ABR6ZHI0</accession>
<gene>
    <name evidence="5" type="ORF">H8L47_26780</name>
</gene>
<keyword evidence="2" id="KW-0808">Transferase</keyword>
<evidence type="ECO:0000256" key="3">
    <source>
        <dbReference type="ARBA" id="ARBA00022777"/>
    </source>
</evidence>
<dbReference type="PANTHER" id="PTHR37419:SF8">
    <property type="entry name" value="TOXIN YJJJ"/>
    <property type="match status" value="1"/>
</dbReference>
<keyword evidence="6" id="KW-1185">Reference proteome</keyword>
<comment type="caution">
    <text evidence="5">The sequence shown here is derived from an EMBL/GenBank/DDBJ whole genome shotgun (WGS) entry which is preliminary data.</text>
</comment>
<comment type="similarity">
    <text evidence="1">Belongs to the HipA Ser/Thr kinase family.</text>
</comment>
<dbReference type="RefSeq" id="WP_186956893.1">
    <property type="nucleotide sequence ID" value="NZ_JACOFX010000025.1"/>
</dbReference>
<evidence type="ECO:0000313" key="5">
    <source>
        <dbReference type="EMBL" id="MBC3911183.1"/>
    </source>
</evidence>
<dbReference type="PANTHER" id="PTHR37419">
    <property type="entry name" value="SERINE/THREONINE-PROTEIN KINASE TOXIN HIPA"/>
    <property type="match status" value="1"/>
</dbReference>
<keyword evidence="3" id="KW-0418">Kinase</keyword>